<comment type="caution">
    <text evidence="2">The sequence shown here is derived from an EMBL/GenBank/DDBJ whole genome shotgun (WGS) entry which is preliminary data.</text>
</comment>
<gene>
    <name evidence="2" type="ORF">RAN64_15750</name>
</gene>
<dbReference type="AlphaFoldDB" id="A0AAJ1WEX4"/>
<dbReference type="SUPFAM" id="SSF47413">
    <property type="entry name" value="lambda repressor-like DNA-binding domains"/>
    <property type="match status" value="1"/>
</dbReference>
<accession>A0AAJ1WEX4</accession>
<dbReference type="Proteomes" id="UP001238215">
    <property type="component" value="Unassembled WGS sequence"/>
</dbReference>
<organism evidence="2 3">
    <name type="scientific">Enterococcus lactis</name>
    <dbReference type="NCBI Taxonomy" id="357441"/>
    <lineage>
        <taxon>Bacteria</taxon>
        <taxon>Bacillati</taxon>
        <taxon>Bacillota</taxon>
        <taxon>Bacilli</taxon>
        <taxon>Lactobacillales</taxon>
        <taxon>Enterococcaceae</taxon>
        <taxon>Enterococcus</taxon>
    </lineage>
</organism>
<dbReference type="SMART" id="SM00530">
    <property type="entry name" value="HTH_XRE"/>
    <property type="match status" value="1"/>
</dbReference>
<evidence type="ECO:0000259" key="1">
    <source>
        <dbReference type="PROSITE" id="PS50943"/>
    </source>
</evidence>
<dbReference type="EMBL" id="JAVBZS010000180">
    <property type="protein sequence ID" value="MDP8591402.1"/>
    <property type="molecule type" value="Genomic_DNA"/>
</dbReference>
<dbReference type="GO" id="GO:0003677">
    <property type="term" value="F:DNA binding"/>
    <property type="evidence" value="ECO:0007669"/>
    <property type="project" value="InterPro"/>
</dbReference>
<dbReference type="InterPro" id="IPR001387">
    <property type="entry name" value="Cro/C1-type_HTH"/>
</dbReference>
<keyword evidence="3" id="KW-1185">Reference proteome</keyword>
<name>A0AAJ1WEX4_9ENTE</name>
<dbReference type="CDD" id="cd00093">
    <property type="entry name" value="HTH_XRE"/>
    <property type="match status" value="1"/>
</dbReference>
<dbReference type="InterPro" id="IPR010982">
    <property type="entry name" value="Lambda_DNA-bd_dom_sf"/>
</dbReference>
<dbReference type="PROSITE" id="PS50943">
    <property type="entry name" value="HTH_CROC1"/>
    <property type="match status" value="1"/>
</dbReference>
<dbReference type="Pfam" id="PF13443">
    <property type="entry name" value="HTH_26"/>
    <property type="match status" value="1"/>
</dbReference>
<reference evidence="2 3" key="1">
    <citation type="submission" date="2023-08" db="EMBL/GenBank/DDBJ databases">
        <title>Whole genome sequencing of Enterococcus.</title>
        <authorList>
            <person name="Kaptchouang Tchatchouang C.D."/>
            <person name="Ateba C.N."/>
        </authorList>
    </citation>
    <scope>NUCLEOTIDE SEQUENCE [LARGE SCALE GENOMIC DNA]</scope>
    <source>
        <strain evidence="2 3">ENT3_CNKT_NWU</strain>
    </source>
</reference>
<sequence>MIINRLSYYMDKEKINISELSEKTLISRNTISNILNKGNELSAYKKNTIENLCGFFGISIGDLFSFVDDSIDVQEIFSIVEKDIKQTPDGKKLFTGDFSLKLKNSYERISEVDLKISCSTGFKKQIINDNGEFDIPYNIYDIEIDRRFFTEKNSNNISETIIQDLFTLTNFLPERIMPSIPSILDGKNRTLDFENVPAFKIKFRYLSYSFIDNVFEREWSLLYSTDKDTISYLPEL</sequence>
<protein>
    <submittedName>
        <fullName evidence="2">Helix-turn-helix transcriptional regulator</fullName>
    </submittedName>
</protein>
<evidence type="ECO:0000313" key="2">
    <source>
        <dbReference type="EMBL" id="MDP8591402.1"/>
    </source>
</evidence>
<dbReference type="RefSeq" id="WP_306401868.1">
    <property type="nucleotide sequence ID" value="NZ_JAVBZS010000180.1"/>
</dbReference>
<proteinExistence type="predicted"/>
<dbReference type="Gene3D" id="1.10.260.40">
    <property type="entry name" value="lambda repressor-like DNA-binding domains"/>
    <property type="match status" value="1"/>
</dbReference>
<evidence type="ECO:0000313" key="3">
    <source>
        <dbReference type="Proteomes" id="UP001238215"/>
    </source>
</evidence>
<feature type="domain" description="HTH cro/C1-type" evidence="1">
    <location>
        <begin position="6"/>
        <end position="63"/>
    </location>
</feature>